<comment type="caution">
    <text evidence="1">The sequence shown here is derived from an EMBL/GenBank/DDBJ whole genome shotgun (WGS) entry which is preliminary data.</text>
</comment>
<evidence type="ECO:0000313" key="2">
    <source>
        <dbReference type="Proteomes" id="UP001163324"/>
    </source>
</evidence>
<organism evidence="1 2">
    <name type="scientific">Trichothecium roseum</name>
    <dbReference type="NCBI Taxonomy" id="47278"/>
    <lineage>
        <taxon>Eukaryota</taxon>
        <taxon>Fungi</taxon>
        <taxon>Dikarya</taxon>
        <taxon>Ascomycota</taxon>
        <taxon>Pezizomycotina</taxon>
        <taxon>Sordariomycetes</taxon>
        <taxon>Hypocreomycetidae</taxon>
        <taxon>Hypocreales</taxon>
        <taxon>Hypocreales incertae sedis</taxon>
        <taxon>Trichothecium</taxon>
    </lineage>
</organism>
<name>A0ACC0UZD9_9HYPO</name>
<sequence length="643" mass="70230">MSSKRQLLSRHSRPLGLSLRQKNQPPTSICPFCSLAPATRTTTTTTSATNTQTQTRQRRAISARRHESTTAAPPTNPRLELEQTLIQLKNEAPGVVNLSRLQLALQGLQQAPGEEAVRIAILGVQSGGEPGETAKRLLRALLADPLNDRESWEDELNEFDPEKPLIIRLEAKEQARVALEITREGPLQELHIASPGYSGLRLELLLMNAALPSLYNLSAEALKEDILVPNVIVPSADHHISSLPTPVHKALLVGNGFRGASSLASLPDLLSSDVVLAAANMPGLSAENLDTDLHIVDVALADKAVTAFRRGPEHAREYERMWTTSNLAGLAKWMREGLDASDAKTKPVVRSLIASLLQNTTAAIEKEQGREVSTALRFKNLPKSGALTKGLAQWAQDAHGELQSELDLAFTGRRWKRLGWWKLFWRVDDVAMLTNEMLSQRFLPTAEQELVYLTGRISGTEEHPRYSQPLSSRDVQEGQPAKVKLGSGEVMPLAGTAQTKGLPKWPGHIAFTRRYLQNETVPALQALAQSLVVQALGTSGVATSISALLWVSQTVSTVYEAGVFAAVGVVYSLARMQKKWERARSFWEGDVREEGRKAVRGAEESIAQVLEGDAAKEVTKPEGELAKARQLVAKAEGALARMK</sequence>
<gene>
    <name evidence="1" type="ORF">N3K66_006953</name>
</gene>
<evidence type="ECO:0000313" key="1">
    <source>
        <dbReference type="EMBL" id="KAI9898593.1"/>
    </source>
</evidence>
<proteinExistence type="predicted"/>
<keyword evidence="2" id="KW-1185">Reference proteome</keyword>
<dbReference type="Proteomes" id="UP001163324">
    <property type="component" value="Chromosome 6"/>
</dbReference>
<dbReference type="EMBL" id="CM047945">
    <property type="protein sequence ID" value="KAI9898593.1"/>
    <property type="molecule type" value="Genomic_DNA"/>
</dbReference>
<accession>A0ACC0UZD9</accession>
<reference evidence="1" key="1">
    <citation type="submission" date="2022-10" db="EMBL/GenBank/DDBJ databases">
        <title>Complete Genome of Trichothecium roseum strain YXFP-22015, a Plant Pathogen Isolated from Citrus.</title>
        <authorList>
            <person name="Wang Y."/>
            <person name="Zhu L."/>
        </authorList>
    </citation>
    <scope>NUCLEOTIDE SEQUENCE</scope>
    <source>
        <strain evidence="1">YXFP-22015</strain>
    </source>
</reference>
<protein>
    <submittedName>
        <fullName evidence="1">Uncharacterized protein</fullName>
    </submittedName>
</protein>